<protein>
    <recommendedName>
        <fullName evidence="3">N-acetylmuramoyl-L-alanine amidase</fullName>
    </recommendedName>
</protein>
<dbReference type="CDD" id="cd06357">
    <property type="entry name" value="PBP1_AmiC"/>
    <property type="match status" value="1"/>
</dbReference>
<gene>
    <name evidence="1" type="ORF">GCM10007857_52620</name>
</gene>
<dbReference type="InterPro" id="IPR028082">
    <property type="entry name" value="Peripla_BP_I"/>
</dbReference>
<name>A0ABQ6B522_9BRAD</name>
<dbReference type="Pfam" id="PF13433">
    <property type="entry name" value="Peripla_BP_5"/>
    <property type="match status" value="1"/>
</dbReference>
<dbReference type="InterPro" id="IPR039570">
    <property type="entry name" value="AmiC_PBP1"/>
</dbReference>
<keyword evidence="2" id="KW-1185">Reference proteome</keyword>
<evidence type="ECO:0000313" key="1">
    <source>
        <dbReference type="EMBL" id="GLR88549.1"/>
    </source>
</evidence>
<evidence type="ECO:0008006" key="3">
    <source>
        <dbReference type="Google" id="ProtNLM"/>
    </source>
</evidence>
<dbReference type="Gene3D" id="3.40.50.2300">
    <property type="match status" value="2"/>
</dbReference>
<comment type="caution">
    <text evidence="1">The sequence shown here is derived from an EMBL/GenBank/DDBJ whole genome shotgun (WGS) entry which is preliminary data.</text>
</comment>
<organism evidence="1 2">
    <name type="scientific">Bradyrhizobium iriomotense</name>
    <dbReference type="NCBI Taxonomy" id="441950"/>
    <lineage>
        <taxon>Bacteria</taxon>
        <taxon>Pseudomonadati</taxon>
        <taxon>Pseudomonadota</taxon>
        <taxon>Alphaproteobacteria</taxon>
        <taxon>Hyphomicrobiales</taxon>
        <taxon>Nitrobacteraceae</taxon>
        <taxon>Bradyrhizobium</taxon>
    </lineage>
</organism>
<accession>A0ABQ6B522</accession>
<proteinExistence type="predicted"/>
<dbReference type="SUPFAM" id="SSF53822">
    <property type="entry name" value="Periplasmic binding protein-like I"/>
    <property type="match status" value="1"/>
</dbReference>
<dbReference type="PANTHER" id="PTHR47628">
    <property type="match status" value="1"/>
</dbReference>
<dbReference type="PANTHER" id="PTHR47628:SF1">
    <property type="entry name" value="ALIPHATIC AMIDASE EXPRESSION-REGULATING PROTEIN"/>
    <property type="match status" value="1"/>
</dbReference>
<dbReference type="Proteomes" id="UP001156905">
    <property type="component" value="Unassembled WGS sequence"/>
</dbReference>
<sequence>MRIDDARKQGLVSCDETVAAQHLGFFVSKPSIPLGLVFSQSGPYTMMAGEMRKSALMAVDEINQSDAFDFTFTAHLRDPGGVVAEYHTACADLIREEHVGHIVGCYTSASRKQVIPIVERTERLLWHPARYEGFESSDHVIYVGAAPNQHVVPLVRHMLDHISADVFCIGSNYIWTWEMNRVIREIVTSASGRILAERLLELGETAVDHIVTEVIDRRPPVVFNTLVGESSYAFMRALHAAATRAGLSIPMLSCSLCEPELKLIGSAASVGCITSSAYFESIEGAENRSFVARWKARHGEDSSLSVDGQSTYVCVMLLARAIRRAGSAEVGAVRRAAANHRYDSPQGPVWVDPENNHCFLTPRLARSMPGCQFSIFWEADAPERPDPYLSNLDLSAIGRRSGKRNDAAAKRSNHLRIVK</sequence>
<evidence type="ECO:0000313" key="2">
    <source>
        <dbReference type="Proteomes" id="UP001156905"/>
    </source>
</evidence>
<reference evidence="2" key="1">
    <citation type="journal article" date="2019" name="Int. J. Syst. Evol. Microbiol.">
        <title>The Global Catalogue of Microorganisms (GCM) 10K type strain sequencing project: providing services to taxonomists for standard genome sequencing and annotation.</title>
        <authorList>
            <consortium name="The Broad Institute Genomics Platform"/>
            <consortium name="The Broad Institute Genome Sequencing Center for Infectious Disease"/>
            <person name="Wu L."/>
            <person name="Ma J."/>
        </authorList>
    </citation>
    <scope>NUCLEOTIDE SEQUENCE [LARGE SCALE GENOMIC DNA]</scope>
    <source>
        <strain evidence="2">NBRC 102520</strain>
    </source>
</reference>
<dbReference type="EMBL" id="BSOW01000020">
    <property type="protein sequence ID" value="GLR88549.1"/>
    <property type="molecule type" value="Genomic_DNA"/>
</dbReference>